<organism evidence="1 2">
    <name type="scientific">Faecalibacterium langellae</name>
    <dbReference type="NCBI Taxonomy" id="3435293"/>
    <lineage>
        <taxon>Bacteria</taxon>
        <taxon>Bacillati</taxon>
        <taxon>Bacillota</taxon>
        <taxon>Clostridia</taxon>
        <taxon>Eubacteriales</taxon>
        <taxon>Oscillospiraceae</taxon>
        <taxon>Faecalibacterium</taxon>
    </lineage>
</organism>
<protein>
    <submittedName>
        <fullName evidence="1">Uncharacterized protein</fullName>
    </submittedName>
</protein>
<evidence type="ECO:0000313" key="2">
    <source>
        <dbReference type="Proteomes" id="UP000220959"/>
    </source>
</evidence>
<sequence>MKIYDGSAEAKTARKQAKSWNGFHLLLTAPARRAVMLSSLKIPMLVVFIVGLAAGIAAGAGVGFGLGFGTALALVIYMGYQNDVYKKLYAPERDQGVLTLPEGMTWEQAVERIRHGFAHPDVEQVTDTPEDITFHSKKRGTYQLKNTPDGLRMTILAKPSRSGKKEYLYAVFGSMLLSQVIALLYPEMISAAQVEEEKAQVNKLFRRHGLPMLIEWVIGIVVLVVMGWMLYMALYSDAARSKGLSEGHYSAFPAEATVGEVLDDFFVNGKWDNYEQSGATFVSYTGECADAQTGGTITIGFYFKQEDDGSFSMDRMTWNGDTMNLLKQYAVLSKISESYCQHHGIANSGSNPLDDALDSLDDILNGDLNDATGAVPEPESEPEEPAAESVSESVSGSDEESEADSEWDDWDWGEDLYTRIQVDAGLAADGELDNEELSYLRAMGEDAFFDQWEYTMCDDIEMIGSRYDYETAYSIFENYVNLYEVVFPNGSLADKYISYCYESSTPETEDQAENRVHDITGELRYYDD</sequence>
<accession>A0ACC9CZR7</accession>
<keyword evidence="2" id="KW-1185">Reference proteome</keyword>
<dbReference type="EMBL" id="NMTR01000016">
    <property type="protein sequence ID" value="PDX61309.1"/>
    <property type="molecule type" value="Genomic_DNA"/>
</dbReference>
<gene>
    <name evidence="1" type="ORF">CGS49_06670</name>
</gene>
<evidence type="ECO:0000313" key="1">
    <source>
        <dbReference type="EMBL" id="PDX61309.1"/>
    </source>
</evidence>
<proteinExistence type="predicted"/>
<comment type="caution">
    <text evidence="1">The sequence shown here is derived from an EMBL/GenBank/DDBJ whole genome shotgun (WGS) entry which is preliminary data.</text>
</comment>
<reference evidence="1 2" key="1">
    <citation type="journal article" date="2017" name="Front. Microbiol.">
        <title>New Insights into the Diversity of the Genus Faecalibacterium.</title>
        <authorList>
            <person name="Benevides L."/>
            <person name="Burman S."/>
            <person name="Martin R."/>
            <person name="Robert V."/>
            <person name="Thomas M."/>
            <person name="Miquel S."/>
            <person name="Chain F."/>
            <person name="Sokol H."/>
            <person name="Bermudez-Humaran L.G."/>
            <person name="Morrison M."/>
            <person name="Langella P."/>
            <person name="Azevedo V.A."/>
            <person name="Chatel J.M."/>
            <person name="Soares S."/>
        </authorList>
    </citation>
    <scope>NUCLEOTIDE SEQUENCE [LARGE SCALE GENOMIC DNA]</scope>
    <source>
        <strain evidence="2">CNCM I-4541</strain>
    </source>
</reference>
<name>A0ACC9CZR7_9FIRM</name>
<dbReference type="Proteomes" id="UP000220959">
    <property type="component" value="Unassembled WGS sequence"/>
</dbReference>